<keyword evidence="4" id="KW-1185">Reference proteome</keyword>
<gene>
    <name evidence="3" type="ORF">V1633_16490</name>
</gene>
<evidence type="ECO:0000256" key="2">
    <source>
        <dbReference type="SAM" id="Phobius"/>
    </source>
</evidence>
<accession>A0ABU7RUP8</accession>
<comment type="caution">
    <text evidence="3">The sequence shown here is derived from an EMBL/GenBank/DDBJ whole genome shotgun (WGS) entry which is preliminary data.</text>
</comment>
<evidence type="ECO:0000313" key="4">
    <source>
        <dbReference type="Proteomes" id="UP001332243"/>
    </source>
</evidence>
<evidence type="ECO:0000313" key="3">
    <source>
        <dbReference type="EMBL" id="MEE6260091.1"/>
    </source>
</evidence>
<reference evidence="3 4" key="1">
    <citation type="submission" date="2024-01" db="EMBL/GenBank/DDBJ databases">
        <title>Genome insights into Plantactinospora sonchi sp. nov.</title>
        <authorList>
            <person name="Wang L."/>
        </authorList>
    </citation>
    <scope>NUCLEOTIDE SEQUENCE [LARGE SCALE GENOMIC DNA]</scope>
    <source>
        <strain evidence="3 4">NEAU-QY2</strain>
    </source>
</reference>
<dbReference type="RefSeq" id="WP_331215188.1">
    <property type="nucleotide sequence ID" value="NZ_JAZGQK010000012.1"/>
</dbReference>
<keyword evidence="2" id="KW-1133">Transmembrane helix</keyword>
<organism evidence="3 4">
    <name type="scientific">Plantactinospora sonchi</name>
    <dbReference type="NCBI Taxonomy" id="1544735"/>
    <lineage>
        <taxon>Bacteria</taxon>
        <taxon>Bacillati</taxon>
        <taxon>Actinomycetota</taxon>
        <taxon>Actinomycetes</taxon>
        <taxon>Micromonosporales</taxon>
        <taxon>Micromonosporaceae</taxon>
        <taxon>Plantactinospora</taxon>
    </lineage>
</organism>
<dbReference type="EMBL" id="JAZGQK010000012">
    <property type="protein sequence ID" value="MEE6260091.1"/>
    <property type="molecule type" value="Genomic_DNA"/>
</dbReference>
<dbReference type="Proteomes" id="UP001332243">
    <property type="component" value="Unassembled WGS sequence"/>
</dbReference>
<evidence type="ECO:0000256" key="1">
    <source>
        <dbReference type="SAM" id="MobiDB-lite"/>
    </source>
</evidence>
<feature type="transmembrane region" description="Helical" evidence="2">
    <location>
        <begin position="86"/>
        <end position="104"/>
    </location>
</feature>
<sequence length="113" mass="12311">MPADGRKTAHDDDSRTARDDCASDGTALTMLARGLWLSLGLVTGIGLIWFGVYQIVNFTPYCTPSPMWDCVQSVESQRTSLIIDSLIPLSIGAAILLATLLAWISTIRSRGRR</sequence>
<feature type="transmembrane region" description="Helical" evidence="2">
    <location>
        <begin position="35"/>
        <end position="56"/>
    </location>
</feature>
<keyword evidence="2" id="KW-0812">Transmembrane</keyword>
<proteinExistence type="predicted"/>
<protein>
    <submittedName>
        <fullName evidence="3">Uncharacterized protein</fullName>
    </submittedName>
</protein>
<keyword evidence="2" id="KW-0472">Membrane</keyword>
<feature type="region of interest" description="Disordered" evidence="1">
    <location>
        <begin position="1"/>
        <end position="20"/>
    </location>
</feature>
<name>A0ABU7RUP8_9ACTN</name>